<dbReference type="Proteomes" id="UP000265768">
    <property type="component" value="Unassembled WGS sequence"/>
</dbReference>
<comment type="caution">
    <text evidence="3">The sequence shown here is derived from an EMBL/GenBank/DDBJ whole genome shotgun (WGS) entry which is preliminary data.</text>
</comment>
<evidence type="ECO:0000313" key="4">
    <source>
        <dbReference type="Proteomes" id="UP000265768"/>
    </source>
</evidence>
<feature type="region of interest" description="Disordered" evidence="1">
    <location>
        <begin position="24"/>
        <end position="47"/>
    </location>
</feature>
<gene>
    <name evidence="3" type="ORF">D5H75_26905</name>
</gene>
<organism evidence="3 4">
    <name type="scientific">Bailinhaonella thermotolerans</name>
    <dbReference type="NCBI Taxonomy" id="1070861"/>
    <lineage>
        <taxon>Bacteria</taxon>
        <taxon>Bacillati</taxon>
        <taxon>Actinomycetota</taxon>
        <taxon>Actinomycetes</taxon>
        <taxon>Streptosporangiales</taxon>
        <taxon>Streptosporangiaceae</taxon>
        <taxon>Bailinhaonella</taxon>
    </lineage>
</organism>
<feature type="chain" id="PRO_5017351617" evidence="2">
    <location>
        <begin position="28"/>
        <end position="85"/>
    </location>
</feature>
<proteinExistence type="predicted"/>
<feature type="signal peptide" evidence="2">
    <location>
        <begin position="1"/>
        <end position="27"/>
    </location>
</feature>
<dbReference type="EMBL" id="QZEY01000012">
    <property type="protein sequence ID" value="RJL26607.1"/>
    <property type="molecule type" value="Genomic_DNA"/>
</dbReference>
<dbReference type="AlphaFoldDB" id="A0A3A4AJ19"/>
<evidence type="ECO:0000313" key="3">
    <source>
        <dbReference type="EMBL" id="RJL26607.1"/>
    </source>
</evidence>
<dbReference type="RefSeq" id="WP_119929337.1">
    <property type="nucleotide sequence ID" value="NZ_QZEY01000012.1"/>
</dbReference>
<sequence>MFKKLCVTGAVAAAAAGVALIGSPAQANDDRSDNWTRNNDSFQSGNQFTGGFRPDLDGCGNAAFQNGISASTCSGGSVIATYDFD</sequence>
<name>A0A3A4AJ19_9ACTN</name>
<evidence type="ECO:0000256" key="1">
    <source>
        <dbReference type="SAM" id="MobiDB-lite"/>
    </source>
</evidence>
<reference evidence="3 4" key="1">
    <citation type="submission" date="2018-09" db="EMBL/GenBank/DDBJ databases">
        <title>YIM 75507 draft genome.</title>
        <authorList>
            <person name="Tang S."/>
            <person name="Feng Y."/>
        </authorList>
    </citation>
    <scope>NUCLEOTIDE SEQUENCE [LARGE SCALE GENOMIC DNA]</scope>
    <source>
        <strain evidence="3 4">YIM 75507</strain>
    </source>
</reference>
<keyword evidence="4" id="KW-1185">Reference proteome</keyword>
<keyword evidence="2" id="KW-0732">Signal</keyword>
<evidence type="ECO:0000256" key="2">
    <source>
        <dbReference type="SAM" id="SignalP"/>
    </source>
</evidence>
<protein>
    <submittedName>
        <fullName evidence="3">DUF320 domain-containing protein</fullName>
    </submittedName>
</protein>
<accession>A0A3A4AJ19</accession>
<feature type="compositionally biased region" description="Polar residues" evidence="1">
    <location>
        <begin position="35"/>
        <end position="47"/>
    </location>
</feature>